<dbReference type="EMBL" id="JACHFR010000002">
    <property type="protein sequence ID" value="MBB5218597.1"/>
    <property type="molecule type" value="Genomic_DNA"/>
</dbReference>
<evidence type="ECO:0000259" key="1">
    <source>
        <dbReference type="Pfam" id="PF12705"/>
    </source>
</evidence>
<dbReference type="Gene3D" id="3.90.320.10">
    <property type="match status" value="1"/>
</dbReference>
<dbReference type="AlphaFoldDB" id="A0A840SA62"/>
<dbReference type="InterPro" id="IPR038726">
    <property type="entry name" value="PDDEXK_AddAB-type"/>
</dbReference>
<comment type="caution">
    <text evidence="2">The sequence shown here is derived from an EMBL/GenBank/DDBJ whole genome shotgun (WGS) entry which is preliminary data.</text>
</comment>
<dbReference type="Pfam" id="PF12705">
    <property type="entry name" value="PDDEXK_1"/>
    <property type="match status" value="1"/>
</dbReference>
<sequence length="924" mass="106532">MEENNIIKKAITENITNQNTVFIFPTQNAADLWADYITSNGPVKAVAMERFIAWDNFKGTSIRSQNQNKKSVPSTMRKIFADRLISENAENPFFKNLITPEYAASASGFTSWIASLLPGLAVWKKQFELKNLTPDEEDADLLELYKRYSAFLDSHSLFDPAWETPPFKKDGNTYILFFPEILSDWFEYKTILETTPDIKIIHLDKKEYVEAPVKMFSNSRIELTYAALQIRKLHEEQNIPWTDIALSIPDMENYGPYIDRELTLCEIPHVMRMAAPLTANPTGAFFNLAQECVTSNFSYESVKNLLLNQQLPWIENLPVNRFISYGQNNHCLCSYEYKNEKIDIWKKSLAKNYDMEVETFYNDFSSLLKKMVNSSSFSQIRDNYFAFRNSFFDMDLCPEKSDRIISRCISELGALIDLETEFSECNLKNPYSFFVSCLSEANYLEQSKTNGVTVLPYKTAASSPFSYHVIIDSSQKSLSVIYKELSFLRDDKRKQLFGTDYEDNNASQEFIQLYCMNSLKGLPIFTCSAKTFTDYAQSSSYLIPENLTKCTDENILNAGDTYNEEKNWLLNNAAVPEKFSSIQKNGADFWINCQSKKDQTIPQETVRLIENTINEKRMSGDKINISATVLNQFFQCPRKWLFNSIAKLREETTEAELMRSTELGDLYHKVFELYCNFLKSKDMAIIVEDEKLPEENKKILKQAVTTAIKEAQKSFLTTELLSTTEKALSDLMNTSITGFSRTFNGCKIIATEKNYSYTDEKTGILFEGRIDCLLLDPDAEEYILVDFKSRSIPKNIYLTEDDSNLLPLEEQELPDFQMPFYIYLLRNQTPAVKIENCCFFNVTKAEAVPVTGISIYNRIYKKTKISPEDFEPVISKMIECSEYYAQHITDRNFSVNDNAQDFSTCSSCYYKAICRRTFTVSRKN</sequence>
<gene>
    <name evidence="2" type="ORF">HNP77_000966</name>
</gene>
<dbReference type="Gene3D" id="3.40.50.300">
    <property type="entry name" value="P-loop containing nucleotide triphosphate hydrolases"/>
    <property type="match status" value="1"/>
</dbReference>
<feature type="domain" description="PD-(D/E)XK endonuclease-like" evidence="1">
    <location>
        <begin position="625"/>
        <end position="915"/>
    </location>
</feature>
<dbReference type="InterPro" id="IPR011604">
    <property type="entry name" value="PDDEXK-like_dom_sf"/>
</dbReference>
<proteinExistence type="predicted"/>
<dbReference type="SUPFAM" id="SSF52540">
    <property type="entry name" value="P-loop containing nucleoside triphosphate hydrolases"/>
    <property type="match status" value="1"/>
</dbReference>
<dbReference type="RefSeq" id="WP_184652045.1">
    <property type="nucleotide sequence ID" value="NZ_JACHFR010000002.1"/>
</dbReference>
<keyword evidence="3" id="KW-1185">Reference proteome</keyword>
<reference evidence="2 3" key="1">
    <citation type="submission" date="2020-08" db="EMBL/GenBank/DDBJ databases">
        <title>Genomic Encyclopedia of Type Strains, Phase IV (KMG-IV): sequencing the most valuable type-strain genomes for metagenomic binning, comparative biology and taxonomic classification.</title>
        <authorList>
            <person name="Goeker M."/>
        </authorList>
    </citation>
    <scope>NUCLEOTIDE SEQUENCE [LARGE SCALE GENOMIC DNA]</scope>
    <source>
        <strain evidence="2 3">DSM 103679</strain>
    </source>
</reference>
<name>A0A840SA62_9SPIR</name>
<organism evidence="2 3">
    <name type="scientific">Treponema rectale</name>
    <dbReference type="NCBI Taxonomy" id="744512"/>
    <lineage>
        <taxon>Bacteria</taxon>
        <taxon>Pseudomonadati</taxon>
        <taxon>Spirochaetota</taxon>
        <taxon>Spirochaetia</taxon>
        <taxon>Spirochaetales</taxon>
        <taxon>Treponemataceae</taxon>
        <taxon>Treponema</taxon>
    </lineage>
</organism>
<evidence type="ECO:0000313" key="3">
    <source>
        <dbReference type="Proteomes" id="UP000578697"/>
    </source>
</evidence>
<dbReference type="SUPFAM" id="SSF52980">
    <property type="entry name" value="Restriction endonuclease-like"/>
    <property type="match status" value="1"/>
</dbReference>
<dbReference type="InterPro" id="IPR027417">
    <property type="entry name" value="P-loop_NTPase"/>
</dbReference>
<accession>A0A840SA62</accession>
<dbReference type="Proteomes" id="UP000578697">
    <property type="component" value="Unassembled WGS sequence"/>
</dbReference>
<protein>
    <recommendedName>
        <fullName evidence="1">PD-(D/E)XK endonuclease-like domain-containing protein</fullName>
    </recommendedName>
</protein>
<dbReference type="InterPro" id="IPR011335">
    <property type="entry name" value="Restrct_endonuc-II-like"/>
</dbReference>
<evidence type="ECO:0000313" key="2">
    <source>
        <dbReference type="EMBL" id="MBB5218597.1"/>
    </source>
</evidence>